<dbReference type="Gene3D" id="3.40.50.1580">
    <property type="entry name" value="Nucleoside phosphorylase domain"/>
    <property type="match status" value="1"/>
</dbReference>
<dbReference type="InterPro" id="IPR000845">
    <property type="entry name" value="Nucleoside_phosphorylase_d"/>
</dbReference>
<dbReference type="EMBL" id="KL584860">
    <property type="protein sequence ID" value="KEQ58069.1"/>
    <property type="molecule type" value="Genomic_DNA"/>
</dbReference>
<proteinExistence type="predicted"/>
<dbReference type="InterPro" id="IPR053137">
    <property type="entry name" value="NLR-like"/>
</dbReference>
<dbReference type="PANTHER" id="PTHR46082:SF11">
    <property type="entry name" value="AAA+ ATPASE DOMAIN-CONTAINING PROTEIN-RELATED"/>
    <property type="match status" value="1"/>
</dbReference>
<dbReference type="GeneID" id="63917080"/>
<dbReference type="AlphaFoldDB" id="A0A074VGG7"/>
<dbReference type="SUPFAM" id="SSF53167">
    <property type="entry name" value="Purine and uridine phosphorylases"/>
    <property type="match status" value="1"/>
</dbReference>
<evidence type="ECO:0000313" key="3">
    <source>
        <dbReference type="Proteomes" id="UP000030672"/>
    </source>
</evidence>
<protein>
    <submittedName>
        <fullName evidence="2">Pfs domain-containing protein</fullName>
    </submittedName>
</protein>
<dbReference type="HOGENOM" id="CLU_000288_34_22_1"/>
<dbReference type="STRING" id="1043003.A0A074VGG7"/>
<dbReference type="RefSeq" id="XP_040875092.1">
    <property type="nucleotide sequence ID" value="XM_041023707.1"/>
</dbReference>
<name>A0A074VGG7_AURM1</name>
<gene>
    <name evidence="2" type="ORF">M437DRAFT_60183</name>
</gene>
<feature type="domain" description="Nucleoside phosphorylase" evidence="1">
    <location>
        <begin position="27"/>
        <end position="305"/>
    </location>
</feature>
<sequence>MSTTQANGRAISDKVKGEDIHTTTQYTIGWICALPIELAAAVKMLDEEHPRLPQDPKDDNSYRFGRIGNHNIVIGCLPHGRFGLVSAASVALQMKISFDNLRIGLMVGIGGGVPSQETDIRLGDIVISNPTSQHGSVVQYDLGKTRLNGVVERIGSLNSPPNAILHVVTEMIAAQELGELRINTYLSRLAEQLPAYAFPSKLTDCLYQPHHTHKSGKGCLECGGAENQVLREDRDDDTPVIHYGTIASGNQVMKDAFTRDKLSHELGGVLCYEMEAAGLMNNFPCLVIRGISDYSDTHKNDGWRRYAAAVAAAYAKDLLGHLASAKVAQTETLDQLMGDLSKGMARNQTLIEEVGSRLDSTY</sequence>
<reference evidence="2 3" key="1">
    <citation type="journal article" date="2014" name="BMC Genomics">
        <title>Genome sequencing of four Aureobasidium pullulans varieties: biotechnological potential, stress tolerance, and description of new species.</title>
        <authorList>
            <person name="Gostin Ar C."/>
            <person name="Ohm R.A."/>
            <person name="Kogej T."/>
            <person name="Sonjak S."/>
            <person name="Turk M."/>
            <person name="Zajc J."/>
            <person name="Zalar P."/>
            <person name="Grube M."/>
            <person name="Sun H."/>
            <person name="Han J."/>
            <person name="Sharma A."/>
            <person name="Chiniquy J."/>
            <person name="Ngan C.Y."/>
            <person name="Lipzen A."/>
            <person name="Barry K."/>
            <person name="Grigoriev I.V."/>
            <person name="Gunde-Cimerman N."/>
        </authorList>
    </citation>
    <scope>NUCLEOTIDE SEQUENCE [LARGE SCALE GENOMIC DNA]</scope>
    <source>
        <strain evidence="2 3">CBS 110374</strain>
    </source>
</reference>
<dbReference type="PANTHER" id="PTHR46082">
    <property type="entry name" value="ATP/GTP-BINDING PROTEIN-RELATED"/>
    <property type="match status" value="1"/>
</dbReference>
<dbReference type="Pfam" id="PF01048">
    <property type="entry name" value="PNP_UDP_1"/>
    <property type="match status" value="1"/>
</dbReference>
<keyword evidence="3" id="KW-1185">Reference proteome</keyword>
<organism evidence="2 3">
    <name type="scientific">Aureobasidium melanogenum (strain CBS 110374)</name>
    <name type="common">Aureobasidium pullulans var. melanogenum</name>
    <dbReference type="NCBI Taxonomy" id="1043003"/>
    <lineage>
        <taxon>Eukaryota</taxon>
        <taxon>Fungi</taxon>
        <taxon>Dikarya</taxon>
        <taxon>Ascomycota</taxon>
        <taxon>Pezizomycotina</taxon>
        <taxon>Dothideomycetes</taxon>
        <taxon>Dothideomycetidae</taxon>
        <taxon>Dothideales</taxon>
        <taxon>Saccotheciaceae</taxon>
        <taxon>Aureobasidium</taxon>
    </lineage>
</organism>
<evidence type="ECO:0000313" key="2">
    <source>
        <dbReference type="EMBL" id="KEQ58069.1"/>
    </source>
</evidence>
<dbReference type="GO" id="GO:0009116">
    <property type="term" value="P:nucleoside metabolic process"/>
    <property type="evidence" value="ECO:0007669"/>
    <property type="project" value="InterPro"/>
</dbReference>
<dbReference type="GO" id="GO:0003824">
    <property type="term" value="F:catalytic activity"/>
    <property type="evidence" value="ECO:0007669"/>
    <property type="project" value="InterPro"/>
</dbReference>
<dbReference type="Proteomes" id="UP000030672">
    <property type="component" value="Unassembled WGS sequence"/>
</dbReference>
<dbReference type="InterPro" id="IPR035994">
    <property type="entry name" value="Nucleoside_phosphorylase_sf"/>
</dbReference>
<evidence type="ECO:0000259" key="1">
    <source>
        <dbReference type="Pfam" id="PF01048"/>
    </source>
</evidence>
<accession>A0A074VGG7</accession>